<keyword evidence="3" id="KW-1185">Reference proteome</keyword>
<keyword evidence="1" id="KW-0472">Membrane</keyword>
<feature type="transmembrane region" description="Helical" evidence="1">
    <location>
        <begin position="465"/>
        <end position="486"/>
    </location>
</feature>
<proteinExistence type="predicted"/>
<evidence type="ECO:0000256" key="1">
    <source>
        <dbReference type="SAM" id="Phobius"/>
    </source>
</evidence>
<keyword evidence="1" id="KW-0812">Transmembrane</keyword>
<feature type="transmembrane region" description="Helical" evidence="1">
    <location>
        <begin position="188"/>
        <end position="205"/>
    </location>
</feature>
<feature type="transmembrane region" description="Helical" evidence="1">
    <location>
        <begin position="164"/>
        <end position="182"/>
    </location>
</feature>
<gene>
    <name evidence="2" type="ORF">ACFPER_11730</name>
</gene>
<feature type="transmembrane region" description="Helical" evidence="1">
    <location>
        <begin position="233"/>
        <end position="249"/>
    </location>
</feature>
<accession>A0ABV9R6R1</accession>
<feature type="transmembrane region" description="Helical" evidence="1">
    <location>
        <begin position="417"/>
        <end position="436"/>
    </location>
</feature>
<sequence>MPAPSTGQTSARTLLLLVVTPLLALVALGAWALASPVGASPDDDFHLANIWCSTGEIEGTCETIPDQPTERLVPETLANAAECFKWQGDVSAACSTADSPDRMATTDRINAGGYPPVYYVTMGLIAGDTFDAPSVIGLRMVNAVLFVGMALALYLLLPLRLKSASLWMWLIGLVPLGVFLLASNNPSAWAIISGGTVWLATYGYYVADGWRRWTLLGLALLAMAMGAGARADAAVYAGIGIVVASVLAAERSRRYLFSVLPFAVAGVLAAIAFFAARQSSVLSVGLTGSSHPSELNLPGLIFRNLTEVPSLWAGVFGTWQLGWLDTEMPAIVWASSLGVFAAVCFLGLRSISWRKWTALAILWVALILVPVWVLVQSRVIVGAEVQPRYILPLMVMLGGVALLQLPGRLIDPTRTQLWVVGVALALANAVALHTNIRRYISGDEVADWNLNRHVEWWWDMPITPMVVWAIGTIAFAGCVGLVLWAIARFSGSRRSVAA</sequence>
<organism evidence="2 3">
    <name type="scientific">Agromyces aurantiacus</name>
    <dbReference type="NCBI Taxonomy" id="165814"/>
    <lineage>
        <taxon>Bacteria</taxon>
        <taxon>Bacillati</taxon>
        <taxon>Actinomycetota</taxon>
        <taxon>Actinomycetes</taxon>
        <taxon>Micrococcales</taxon>
        <taxon>Microbacteriaceae</taxon>
        <taxon>Agromyces</taxon>
    </lineage>
</organism>
<comment type="caution">
    <text evidence="2">The sequence shown here is derived from an EMBL/GenBank/DDBJ whole genome shotgun (WGS) entry which is preliminary data.</text>
</comment>
<name>A0ABV9R6R1_9MICO</name>
<dbReference type="InterPro" id="IPR018674">
    <property type="entry name" value="DUF2142_membrane"/>
</dbReference>
<dbReference type="Proteomes" id="UP001595960">
    <property type="component" value="Unassembled WGS sequence"/>
</dbReference>
<feature type="transmembrane region" description="Helical" evidence="1">
    <location>
        <begin position="330"/>
        <end position="349"/>
    </location>
</feature>
<reference evidence="3" key="1">
    <citation type="journal article" date="2019" name="Int. J. Syst. Evol. Microbiol.">
        <title>The Global Catalogue of Microorganisms (GCM) 10K type strain sequencing project: providing services to taxonomists for standard genome sequencing and annotation.</title>
        <authorList>
            <consortium name="The Broad Institute Genomics Platform"/>
            <consortium name="The Broad Institute Genome Sequencing Center for Infectious Disease"/>
            <person name="Wu L."/>
            <person name="Ma J."/>
        </authorList>
    </citation>
    <scope>NUCLEOTIDE SEQUENCE [LARGE SCALE GENOMIC DNA]</scope>
    <source>
        <strain evidence="3">CGMCC 1.12192</strain>
    </source>
</reference>
<protein>
    <submittedName>
        <fullName evidence="2">DUF2142 domain-containing protein</fullName>
    </submittedName>
</protein>
<evidence type="ECO:0000313" key="3">
    <source>
        <dbReference type="Proteomes" id="UP001595960"/>
    </source>
</evidence>
<feature type="transmembrane region" description="Helical" evidence="1">
    <location>
        <begin position="210"/>
        <end position="227"/>
    </location>
</feature>
<evidence type="ECO:0000313" key="2">
    <source>
        <dbReference type="EMBL" id="MFC4829465.1"/>
    </source>
</evidence>
<feature type="transmembrane region" description="Helical" evidence="1">
    <location>
        <begin position="387"/>
        <end position="405"/>
    </location>
</feature>
<dbReference type="EMBL" id="JBHSJC010000001">
    <property type="protein sequence ID" value="MFC4829465.1"/>
    <property type="molecule type" value="Genomic_DNA"/>
</dbReference>
<keyword evidence="1" id="KW-1133">Transmembrane helix</keyword>
<feature type="transmembrane region" description="Helical" evidence="1">
    <location>
        <begin position="256"/>
        <end position="276"/>
    </location>
</feature>
<dbReference type="RefSeq" id="WP_204393200.1">
    <property type="nucleotide sequence ID" value="NZ_JAFBBW010000001.1"/>
</dbReference>
<feature type="transmembrane region" description="Helical" evidence="1">
    <location>
        <begin position="356"/>
        <end position="375"/>
    </location>
</feature>
<feature type="transmembrane region" description="Helical" evidence="1">
    <location>
        <begin position="136"/>
        <end position="157"/>
    </location>
</feature>
<dbReference type="Pfam" id="PF09913">
    <property type="entry name" value="DUF2142"/>
    <property type="match status" value="1"/>
</dbReference>